<gene>
    <name evidence="2" type="ORF">UFOPK3733_01734</name>
</gene>
<feature type="region of interest" description="Disordered" evidence="1">
    <location>
        <begin position="76"/>
        <end position="176"/>
    </location>
</feature>
<protein>
    <submittedName>
        <fullName evidence="2">Unannotated protein</fullName>
    </submittedName>
</protein>
<evidence type="ECO:0000256" key="1">
    <source>
        <dbReference type="SAM" id="MobiDB-lite"/>
    </source>
</evidence>
<organism evidence="2">
    <name type="scientific">freshwater metagenome</name>
    <dbReference type="NCBI Taxonomy" id="449393"/>
    <lineage>
        <taxon>unclassified sequences</taxon>
        <taxon>metagenomes</taxon>
        <taxon>ecological metagenomes</taxon>
    </lineage>
</organism>
<accession>A0A6J7K092</accession>
<dbReference type="AlphaFoldDB" id="A0A6J7K092"/>
<sequence length="176" mass="18340">MRVMNRRLALTVAGSSALVAITAGAAIAANLGILTASPKADVGQLDATRVAELAVSTPASIAATPSFAVVVPAQAPGAVDTASDPQTAPRSTFVGAAQVSATEAPVADETPTVTPAPTPTTRVDDNRDDESEDEFEDESEDEFEVEGSLDDHVQDDSFLIESPRQLEEVHVSERIR</sequence>
<dbReference type="EMBL" id="CAFBNC010000108">
    <property type="protein sequence ID" value="CAB4948617.1"/>
    <property type="molecule type" value="Genomic_DNA"/>
</dbReference>
<feature type="compositionally biased region" description="Low complexity" evidence="1">
    <location>
        <begin position="104"/>
        <end position="121"/>
    </location>
</feature>
<feature type="compositionally biased region" description="Basic and acidic residues" evidence="1">
    <location>
        <begin position="164"/>
        <end position="176"/>
    </location>
</feature>
<name>A0A6J7K092_9ZZZZ</name>
<feature type="compositionally biased region" description="Acidic residues" evidence="1">
    <location>
        <begin position="126"/>
        <end position="148"/>
    </location>
</feature>
<proteinExistence type="predicted"/>
<reference evidence="2" key="1">
    <citation type="submission" date="2020-05" db="EMBL/GenBank/DDBJ databases">
        <authorList>
            <person name="Chiriac C."/>
            <person name="Salcher M."/>
            <person name="Ghai R."/>
            <person name="Kavagutti S V."/>
        </authorList>
    </citation>
    <scope>NUCLEOTIDE SEQUENCE</scope>
</reference>
<evidence type="ECO:0000313" key="2">
    <source>
        <dbReference type="EMBL" id="CAB4948617.1"/>
    </source>
</evidence>